<proteinExistence type="predicted"/>
<dbReference type="OrthoDB" id="439808at2759"/>
<reference evidence="5 6" key="1">
    <citation type="submission" date="2013-12" db="EMBL/GenBank/DDBJ databases">
        <authorList>
            <person name="Cubeta M."/>
            <person name="Pakala S."/>
            <person name="Fedorova N."/>
            <person name="Thomas E."/>
            <person name="Dean R."/>
            <person name="Jabaji S."/>
            <person name="Neate S."/>
            <person name="Toda T."/>
            <person name="Tavantzis S."/>
            <person name="Vilgalys R."/>
            <person name="Bharathan N."/>
            <person name="Pakala S."/>
            <person name="Losada L.S."/>
            <person name="Zafar N."/>
            <person name="Nierman W."/>
        </authorList>
    </citation>
    <scope>NUCLEOTIDE SEQUENCE [LARGE SCALE GENOMIC DNA]</scope>
    <source>
        <strain evidence="5 6">123E</strain>
    </source>
</reference>
<dbReference type="STRING" id="1423351.A0A074S783"/>
<feature type="compositionally biased region" description="Basic and acidic residues" evidence="3">
    <location>
        <begin position="361"/>
        <end position="376"/>
    </location>
</feature>
<dbReference type="AlphaFoldDB" id="A0A074S783"/>
<dbReference type="SMART" id="SM00360">
    <property type="entry name" value="RRM"/>
    <property type="match status" value="2"/>
</dbReference>
<dbReference type="InterPro" id="IPR035979">
    <property type="entry name" value="RBD_domain_sf"/>
</dbReference>
<feature type="domain" description="RRM" evidence="4">
    <location>
        <begin position="111"/>
        <end position="195"/>
    </location>
</feature>
<dbReference type="EMBL" id="AZST01000091">
    <property type="protein sequence ID" value="KEP52713.1"/>
    <property type="molecule type" value="Genomic_DNA"/>
</dbReference>
<feature type="compositionally biased region" description="Basic and acidic residues" evidence="3">
    <location>
        <begin position="400"/>
        <end position="418"/>
    </location>
</feature>
<gene>
    <name evidence="5" type="ORF">V565_041070</name>
</gene>
<dbReference type="Gene3D" id="3.30.70.330">
    <property type="match status" value="2"/>
</dbReference>
<sequence>MAKSASSSPTKPKEPKERDDINVESVPSDGPKAASNDTIRHGESNVENEGSDEPEPEPEVEVLSHAAQRKAKKRKLKEAHGVEDAKETTPKHPTKPQSKPNDKPESPVHQNSVWVGNLSFKTTEAQLKAFFADAGEVSRIHMPKKLEVGQGRGMRGENRGFAYVDFTTPEAQIIAITLSEKNLDGRKLLIKKGDDFTGRPSAPKTEAASGEEEEAKALAAKSTLNTHSKTAQKILAAQKQPAAQTLFMGNLPFETKEEDIRQMIEGHGLPNDLENQAKKDEAAKNPGGKPQRWLKKIRMGTFEDSGLCKGWAFLDFLNATYATAVLVNPRNHHLNGRKLVLEYGSPDAVRRGGGGPRPNKRQMENEEHQENKETERVAKKCKFAKANVENDNALEQAIESPKRPKPKGDEQYVRAKDGRLRPKPGAALAMAKKEVVAIVPSTGKRTVF</sequence>
<dbReference type="SUPFAM" id="SSF54928">
    <property type="entry name" value="RNA-binding domain, RBD"/>
    <property type="match status" value="1"/>
</dbReference>
<dbReference type="GO" id="GO:0008143">
    <property type="term" value="F:poly(A) binding"/>
    <property type="evidence" value="ECO:0007669"/>
    <property type="project" value="TreeGrafter"/>
</dbReference>
<feature type="region of interest" description="Disordered" evidence="3">
    <location>
        <begin position="268"/>
        <end position="291"/>
    </location>
</feature>
<dbReference type="PROSITE" id="PS50102">
    <property type="entry name" value="RRM"/>
    <property type="match status" value="2"/>
</dbReference>
<evidence type="ECO:0000259" key="4">
    <source>
        <dbReference type="PROSITE" id="PS50102"/>
    </source>
</evidence>
<evidence type="ECO:0000256" key="2">
    <source>
        <dbReference type="PROSITE-ProRule" id="PRU00176"/>
    </source>
</evidence>
<organism evidence="5 6">
    <name type="scientific">Rhizoctonia solani 123E</name>
    <dbReference type="NCBI Taxonomy" id="1423351"/>
    <lineage>
        <taxon>Eukaryota</taxon>
        <taxon>Fungi</taxon>
        <taxon>Dikarya</taxon>
        <taxon>Basidiomycota</taxon>
        <taxon>Agaricomycotina</taxon>
        <taxon>Agaricomycetes</taxon>
        <taxon>Cantharellales</taxon>
        <taxon>Ceratobasidiaceae</taxon>
        <taxon>Rhizoctonia</taxon>
    </lineage>
</organism>
<dbReference type="InterPro" id="IPR012677">
    <property type="entry name" value="Nucleotide-bd_a/b_plait_sf"/>
</dbReference>
<dbReference type="HOGENOM" id="CLU_027451_2_2_1"/>
<name>A0A074S783_9AGAM</name>
<keyword evidence="1 2" id="KW-0694">RNA-binding</keyword>
<keyword evidence="6" id="KW-1185">Reference proteome</keyword>
<feature type="compositionally biased region" description="Acidic residues" evidence="3">
    <location>
        <begin position="49"/>
        <end position="60"/>
    </location>
</feature>
<evidence type="ECO:0000313" key="5">
    <source>
        <dbReference type="EMBL" id="KEP52713.1"/>
    </source>
</evidence>
<evidence type="ECO:0000313" key="6">
    <source>
        <dbReference type="Proteomes" id="UP000027456"/>
    </source>
</evidence>
<feature type="domain" description="RRM" evidence="4">
    <location>
        <begin position="244"/>
        <end position="346"/>
    </location>
</feature>
<dbReference type="PANTHER" id="PTHR23236:SF12">
    <property type="entry name" value="EUKARYOTIC INITIATION FACTOR 4B-RELATED"/>
    <property type="match status" value="1"/>
</dbReference>
<feature type="region of interest" description="Disordered" evidence="3">
    <location>
        <begin position="393"/>
        <end position="418"/>
    </location>
</feature>
<feature type="compositionally biased region" description="Basic residues" evidence="3">
    <location>
        <begin position="67"/>
        <end position="77"/>
    </location>
</feature>
<feature type="compositionally biased region" description="Low complexity" evidence="3">
    <location>
        <begin position="1"/>
        <end position="10"/>
    </location>
</feature>
<dbReference type="Pfam" id="PF00076">
    <property type="entry name" value="RRM_1"/>
    <property type="match status" value="1"/>
</dbReference>
<feature type="compositionally biased region" description="Basic and acidic residues" evidence="3">
    <location>
        <begin position="11"/>
        <end position="21"/>
    </location>
</feature>
<comment type="caution">
    <text evidence="5">The sequence shown here is derived from an EMBL/GenBank/DDBJ whole genome shotgun (WGS) entry which is preliminary data.</text>
</comment>
<protein>
    <submittedName>
        <fullName evidence="5">RNA recognition motif protein</fullName>
    </submittedName>
</protein>
<feature type="compositionally biased region" description="Basic and acidic residues" evidence="3">
    <location>
        <begin position="78"/>
        <end position="90"/>
    </location>
</feature>
<dbReference type="PANTHER" id="PTHR23236">
    <property type="entry name" value="EUKARYOTIC TRANSLATION INITIATION FACTOR 4B/4H"/>
    <property type="match status" value="1"/>
</dbReference>
<evidence type="ECO:0000256" key="1">
    <source>
        <dbReference type="ARBA" id="ARBA00022884"/>
    </source>
</evidence>
<dbReference type="Proteomes" id="UP000027456">
    <property type="component" value="Unassembled WGS sequence"/>
</dbReference>
<dbReference type="InterPro" id="IPR000504">
    <property type="entry name" value="RRM_dom"/>
</dbReference>
<feature type="region of interest" description="Disordered" evidence="3">
    <location>
        <begin position="1"/>
        <end position="110"/>
    </location>
</feature>
<feature type="region of interest" description="Disordered" evidence="3">
    <location>
        <begin position="192"/>
        <end position="214"/>
    </location>
</feature>
<evidence type="ECO:0000256" key="3">
    <source>
        <dbReference type="SAM" id="MobiDB-lite"/>
    </source>
</evidence>
<feature type="region of interest" description="Disordered" evidence="3">
    <location>
        <begin position="345"/>
        <end position="376"/>
    </location>
</feature>
<accession>A0A074S783</accession>